<evidence type="ECO:0000256" key="2">
    <source>
        <dbReference type="ARBA" id="ARBA00023224"/>
    </source>
</evidence>
<feature type="domain" description="PAS" evidence="7">
    <location>
        <begin position="5"/>
        <end position="61"/>
    </location>
</feature>
<dbReference type="GO" id="GO:0006935">
    <property type="term" value="P:chemotaxis"/>
    <property type="evidence" value="ECO:0007669"/>
    <property type="project" value="InterPro"/>
</dbReference>
<organism evidence="8 9">
    <name type="scientific">Vibrio genomosp. F10 str. ZF-129</name>
    <dbReference type="NCBI Taxonomy" id="1187848"/>
    <lineage>
        <taxon>Bacteria</taxon>
        <taxon>Pseudomonadati</taxon>
        <taxon>Pseudomonadota</taxon>
        <taxon>Gammaproteobacteria</taxon>
        <taxon>Vibrionales</taxon>
        <taxon>Vibrionaceae</taxon>
        <taxon>Vibrio</taxon>
    </lineage>
</organism>
<dbReference type="PANTHER" id="PTHR32089:SF52">
    <property type="entry name" value="CHEMOTAXIS SIGNAL TRANSDUCTION SYSTEM METHYL ACCEPTING SENSORY TRANSDUCER WITH PAS SENSORY DOMAIN"/>
    <property type="match status" value="1"/>
</dbReference>
<dbReference type="Gene3D" id="3.30.450.20">
    <property type="entry name" value="PAS domain"/>
    <property type="match status" value="1"/>
</dbReference>
<keyword evidence="2 4" id="KW-0807">Transducer</keyword>
<dbReference type="RefSeq" id="WP_017041548.1">
    <property type="nucleotide sequence ID" value="NZ_AJYQ02000125.1"/>
</dbReference>
<dbReference type="InterPro" id="IPR013655">
    <property type="entry name" value="PAS_fold_3"/>
</dbReference>
<dbReference type="NCBIfam" id="TIGR00229">
    <property type="entry name" value="sensory_box"/>
    <property type="match status" value="1"/>
</dbReference>
<evidence type="ECO:0000256" key="3">
    <source>
        <dbReference type="ARBA" id="ARBA00029447"/>
    </source>
</evidence>
<keyword evidence="5" id="KW-0812">Transmembrane</keyword>
<feature type="domain" description="Methyl-accepting transducer" evidence="6">
    <location>
        <begin position="241"/>
        <end position="477"/>
    </location>
</feature>
<dbReference type="GO" id="GO:0004888">
    <property type="term" value="F:transmembrane signaling receptor activity"/>
    <property type="evidence" value="ECO:0007669"/>
    <property type="project" value="InterPro"/>
</dbReference>
<dbReference type="OrthoDB" id="5675566at2"/>
<evidence type="ECO:0000256" key="1">
    <source>
        <dbReference type="ARBA" id="ARBA00004370"/>
    </source>
</evidence>
<dbReference type="InterPro" id="IPR035965">
    <property type="entry name" value="PAS-like_dom_sf"/>
</dbReference>
<dbReference type="PROSITE" id="PS50111">
    <property type="entry name" value="CHEMOTAXIS_TRANSDUC_2"/>
    <property type="match status" value="1"/>
</dbReference>
<dbReference type="InterPro" id="IPR004090">
    <property type="entry name" value="Chemotax_Me-accpt_rcpt"/>
</dbReference>
<dbReference type="PRINTS" id="PR00260">
    <property type="entry name" value="CHEMTRNSDUCR"/>
</dbReference>
<dbReference type="Pfam" id="PF08447">
    <property type="entry name" value="PAS_3"/>
    <property type="match status" value="1"/>
</dbReference>
<gene>
    <name evidence="8" type="ORF">A1QO_13195</name>
</gene>
<evidence type="ECO:0000313" key="9">
    <source>
        <dbReference type="Proteomes" id="UP000094741"/>
    </source>
</evidence>
<dbReference type="EMBL" id="AJYQ02000125">
    <property type="protein sequence ID" value="OEE31491.1"/>
    <property type="molecule type" value="Genomic_DNA"/>
</dbReference>
<dbReference type="SUPFAM" id="SSF55785">
    <property type="entry name" value="PYP-like sensor domain (PAS domain)"/>
    <property type="match status" value="1"/>
</dbReference>
<dbReference type="GO" id="GO:0016020">
    <property type="term" value="C:membrane"/>
    <property type="evidence" value="ECO:0007669"/>
    <property type="project" value="UniProtKB-SubCell"/>
</dbReference>
<protein>
    <submittedName>
        <fullName evidence="8">Chemotaxis protein</fullName>
    </submittedName>
</protein>
<evidence type="ECO:0000256" key="4">
    <source>
        <dbReference type="PROSITE-ProRule" id="PRU00284"/>
    </source>
</evidence>
<dbReference type="Gene3D" id="1.10.287.950">
    <property type="entry name" value="Methyl-accepting chemotaxis protein"/>
    <property type="match status" value="1"/>
</dbReference>
<reference evidence="8 9" key="1">
    <citation type="journal article" date="2012" name="Science">
        <title>Ecological populations of bacteria act as socially cohesive units of antibiotic production and resistance.</title>
        <authorList>
            <person name="Cordero O.X."/>
            <person name="Wildschutte H."/>
            <person name="Kirkup B."/>
            <person name="Proehl S."/>
            <person name="Ngo L."/>
            <person name="Hussain F."/>
            <person name="Le Roux F."/>
            <person name="Mincer T."/>
            <person name="Polz M.F."/>
        </authorList>
    </citation>
    <scope>NUCLEOTIDE SEQUENCE [LARGE SCALE GENOMIC DNA]</scope>
    <source>
        <strain evidence="8 9">ZF-129</strain>
    </source>
</reference>
<dbReference type="PROSITE" id="PS50112">
    <property type="entry name" value="PAS"/>
    <property type="match status" value="1"/>
</dbReference>
<evidence type="ECO:0000259" key="7">
    <source>
        <dbReference type="PROSITE" id="PS50112"/>
    </source>
</evidence>
<feature type="transmembrane region" description="Helical" evidence="5">
    <location>
        <begin position="153"/>
        <end position="185"/>
    </location>
</feature>
<dbReference type="eggNOG" id="COG0840">
    <property type="taxonomic scope" value="Bacteria"/>
</dbReference>
<dbReference type="CDD" id="cd00130">
    <property type="entry name" value="PAS"/>
    <property type="match status" value="1"/>
</dbReference>
<dbReference type="PANTHER" id="PTHR32089">
    <property type="entry name" value="METHYL-ACCEPTING CHEMOTAXIS PROTEIN MCPB"/>
    <property type="match status" value="1"/>
</dbReference>
<dbReference type="AlphaFoldDB" id="A0A1E5BBF5"/>
<dbReference type="InterPro" id="IPR000014">
    <property type="entry name" value="PAS"/>
</dbReference>
<dbReference type="SUPFAM" id="SSF58104">
    <property type="entry name" value="Methyl-accepting chemotaxis protein (MCP) signaling domain"/>
    <property type="match status" value="1"/>
</dbReference>
<evidence type="ECO:0000256" key="5">
    <source>
        <dbReference type="SAM" id="Phobius"/>
    </source>
</evidence>
<evidence type="ECO:0000313" key="8">
    <source>
        <dbReference type="EMBL" id="OEE31491.1"/>
    </source>
</evidence>
<dbReference type="SMART" id="SM00283">
    <property type="entry name" value="MA"/>
    <property type="match status" value="1"/>
</dbReference>
<dbReference type="GO" id="GO:0007165">
    <property type="term" value="P:signal transduction"/>
    <property type="evidence" value="ECO:0007669"/>
    <property type="project" value="UniProtKB-KW"/>
</dbReference>
<sequence>MGRRNQDTIDDEVDFASSEELVSTTDPRGVITYANDAFCSISGYSRDELIGKNHNMVRHPDMPKEAFFDLWQHLKQGQPWRGAVKNRCKDGRYYWVDAFVTPIYSNGEITGYQSVRRTLDTKYKSAATKMYKRVKQGKPIRSKSVDLFEKYKLLLFLVCGIPIIYLTSYSYLFAILLLLMPLLLFRDEIFRMARYTKEQQDKYDSVSRYVYSGDKPNSVCDFHVKLLEGQIRTIIGRVIDSSHILADGSTSLNNTVTQLKNSTEQGVGELLQISTASEEMTQTIDEVAQNTVSSSHKMEQAHRDCEAATKAMRHTMDEVNALAKEVEESATSAIGLSTEVEKISDIMHEIKGISEQTNLLALNAAIEAARAGEHGRGFAVVADEVRALSTRTQSATEQIHTSVSEIHTTLISWSKKMESGKEAAETCAAEAQETELLVAKVYDTISDISDLTMQISTATEQQSMVSQEVTRNISNLRDASTSNLEQTEGVNDQASVINRLSHSLASLALSFRVN</sequence>
<comment type="similarity">
    <text evidence="3">Belongs to the methyl-accepting chemotaxis (MCP) protein family.</text>
</comment>
<keyword evidence="5" id="KW-0472">Membrane</keyword>
<name>A0A1E5BBF5_9VIBR</name>
<dbReference type="Proteomes" id="UP000094741">
    <property type="component" value="Unassembled WGS sequence"/>
</dbReference>
<dbReference type="Pfam" id="PF00015">
    <property type="entry name" value="MCPsignal"/>
    <property type="match status" value="1"/>
</dbReference>
<dbReference type="InterPro" id="IPR004089">
    <property type="entry name" value="MCPsignal_dom"/>
</dbReference>
<comment type="caution">
    <text evidence="8">The sequence shown here is derived from an EMBL/GenBank/DDBJ whole genome shotgun (WGS) entry which is preliminary data.</text>
</comment>
<evidence type="ECO:0000259" key="6">
    <source>
        <dbReference type="PROSITE" id="PS50111"/>
    </source>
</evidence>
<keyword evidence="5" id="KW-1133">Transmembrane helix</keyword>
<proteinExistence type="inferred from homology"/>
<dbReference type="SMART" id="SM00091">
    <property type="entry name" value="PAS"/>
    <property type="match status" value="1"/>
</dbReference>
<accession>A0A1E5BBF5</accession>
<comment type="subcellular location">
    <subcellularLocation>
        <location evidence="1">Membrane</location>
    </subcellularLocation>
</comment>
<dbReference type="FunFam" id="1.10.287.950:FF:000001">
    <property type="entry name" value="Methyl-accepting chemotaxis sensory transducer"/>
    <property type="match status" value="1"/>
</dbReference>
<dbReference type="STRING" id="1187848.A1QO_13195"/>